<organism evidence="3 4">
    <name type="scientific">Equus asinus</name>
    <name type="common">Donkey</name>
    <name type="synonym">Equus africanus asinus</name>
    <dbReference type="NCBI Taxonomy" id="9793"/>
    <lineage>
        <taxon>Eukaryota</taxon>
        <taxon>Metazoa</taxon>
        <taxon>Chordata</taxon>
        <taxon>Craniata</taxon>
        <taxon>Vertebrata</taxon>
        <taxon>Euteleostomi</taxon>
        <taxon>Mammalia</taxon>
        <taxon>Eutheria</taxon>
        <taxon>Laurasiatheria</taxon>
        <taxon>Perissodactyla</taxon>
        <taxon>Equidae</taxon>
        <taxon>Equus</taxon>
    </lineage>
</organism>
<sequence length="84" mass="9406">MCGRQADIRHLPRGVRTGARAVRTAGPAAPPEWRDPDEHCPSYSKSPGWNSPELLPHCIFGVVTGSLIVFIVFIVFTLRYWSEQ</sequence>
<keyword evidence="2" id="KW-0472">Membrane</keyword>
<reference evidence="3" key="3">
    <citation type="submission" date="2025-09" db="UniProtKB">
        <authorList>
            <consortium name="Ensembl"/>
        </authorList>
    </citation>
    <scope>IDENTIFICATION</scope>
</reference>
<keyword evidence="2" id="KW-0812">Transmembrane</keyword>
<dbReference type="GeneTree" id="ENSGT01090000263326"/>
<accession>A0A8C4MBV2</accession>
<evidence type="ECO:0000313" key="3">
    <source>
        <dbReference type="Ensembl" id="ENSEASP00005023218.2"/>
    </source>
</evidence>
<proteinExistence type="predicted"/>
<keyword evidence="2" id="KW-1133">Transmembrane helix</keyword>
<dbReference type="Ensembl" id="ENSEAST00005025195.2">
    <property type="protein sequence ID" value="ENSEASP00005023218.2"/>
    <property type="gene ID" value="ENSEASG00005015815.2"/>
</dbReference>
<dbReference type="AlphaFoldDB" id="A0A8C4MBV2"/>
<feature type="region of interest" description="Disordered" evidence="1">
    <location>
        <begin position="20"/>
        <end position="44"/>
    </location>
</feature>
<protein>
    <submittedName>
        <fullName evidence="3">Uncharacterized protein</fullName>
    </submittedName>
</protein>
<dbReference type="Proteomes" id="UP000694387">
    <property type="component" value="Chromosome 21"/>
</dbReference>
<evidence type="ECO:0000313" key="4">
    <source>
        <dbReference type="Proteomes" id="UP000694387"/>
    </source>
</evidence>
<evidence type="ECO:0000256" key="1">
    <source>
        <dbReference type="SAM" id="MobiDB-lite"/>
    </source>
</evidence>
<evidence type="ECO:0000256" key="2">
    <source>
        <dbReference type="SAM" id="Phobius"/>
    </source>
</evidence>
<keyword evidence="4" id="KW-1185">Reference proteome</keyword>
<reference evidence="3" key="2">
    <citation type="submission" date="2025-08" db="UniProtKB">
        <authorList>
            <consortium name="Ensembl"/>
        </authorList>
    </citation>
    <scope>IDENTIFICATION</scope>
</reference>
<feature type="transmembrane region" description="Helical" evidence="2">
    <location>
        <begin position="54"/>
        <end position="78"/>
    </location>
</feature>
<name>A0A8C4MBV2_EQUAS</name>
<reference evidence="3 4" key="1">
    <citation type="journal article" date="2020" name="Nat. Commun.">
        <title>Donkey genomes provide new insights into domestication and selection for coat color.</title>
        <authorList>
            <person name="Wang"/>
            <person name="C."/>
            <person name="Li"/>
            <person name="H."/>
            <person name="Guo"/>
            <person name="Y."/>
            <person name="Huang"/>
            <person name="J."/>
            <person name="Sun"/>
            <person name="Y."/>
            <person name="Min"/>
            <person name="J."/>
            <person name="Wang"/>
            <person name="J."/>
            <person name="Fang"/>
            <person name="X."/>
            <person name="Zhao"/>
            <person name="Z."/>
            <person name="Wang"/>
            <person name="S."/>
            <person name="Zhang"/>
            <person name="Y."/>
            <person name="Liu"/>
            <person name="Q."/>
            <person name="Jiang"/>
            <person name="Q."/>
            <person name="Wang"/>
            <person name="X."/>
            <person name="Guo"/>
            <person name="Y."/>
            <person name="Yang"/>
            <person name="C."/>
            <person name="Wang"/>
            <person name="Y."/>
            <person name="Tian"/>
            <person name="F."/>
            <person name="Zhuang"/>
            <person name="G."/>
            <person name="Fan"/>
            <person name="Y."/>
            <person name="Gao"/>
            <person name="Q."/>
            <person name="Li"/>
            <person name="Y."/>
            <person name="Ju"/>
            <person name="Z."/>
            <person name="Li"/>
            <person name="J."/>
            <person name="Li"/>
            <person name="R."/>
            <person name="Hou"/>
            <person name="M."/>
            <person name="Yang"/>
            <person name="G."/>
            <person name="Liu"/>
            <person name="G."/>
            <person name="Liu"/>
            <person name="W."/>
            <person name="Guo"/>
            <person name="J."/>
            <person name="Pan"/>
            <person name="S."/>
            <person name="Fan"/>
            <person name="G."/>
            <person name="Zhang"/>
            <person name="W."/>
            <person name="Zhang"/>
            <person name="R."/>
            <person name="Yu"/>
            <person name="J."/>
            <person name="Zhang"/>
            <person name="X."/>
            <person name="Yin"/>
            <person name="Q."/>
            <person name="Ji"/>
            <person name="C."/>
            <person name="Jin"/>
            <person name="Y."/>
            <person name="Yue"/>
            <person name="G."/>
            <person name="Liu"/>
            <person name="M."/>
            <person name="Xu"/>
            <person name="J."/>
            <person name="Liu"/>
            <person name="S."/>
            <person name="Jordana"/>
            <person name="J."/>
            <person name="Noce"/>
            <person name="A."/>
            <person name="Amills"/>
            <person name="M."/>
            <person name="Wu"/>
            <person name="D.D."/>
            <person name="Li"/>
            <person name="S."/>
            <person name="Zhou"/>
            <person name="X. and Zhong"/>
            <person name="J."/>
        </authorList>
    </citation>
    <scope>NUCLEOTIDE SEQUENCE [LARGE SCALE GENOMIC DNA]</scope>
</reference>